<evidence type="ECO:0000313" key="3">
    <source>
        <dbReference type="Proteomes" id="UP001610728"/>
    </source>
</evidence>
<feature type="compositionally biased region" description="Polar residues" evidence="1">
    <location>
        <begin position="61"/>
        <end position="81"/>
    </location>
</feature>
<feature type="region of interest" description="Disordered" evidence="1">
    <location>
        <begin position="151"/>
        <end position="182"/>
    </location>
</feature>
<feature type="region of interest" description="Disordered" evidence="1">
    <location>
        <begin position="1"/>
        <end position="104"/>
    </location>
</feature>
<evidence type="ECO:0000256" key="1">
    <source>
        <dbReference type="SAM" id="MobiDB-lite"/>
    </source>
</evidence>
<proteinExistence type="predicted"/>
<sequence length="334" mass="37373">MDDPNQRRRYDQAPSSNRPTYGNDQNRGAVSDRMQSSQMNIRGSRPSDGYQGYYGEPAQQPFGNPYQQSSYTDPSRQQYGSNMMYGGPQVGYPSGQQQQQPYQPTRDMTMMSGSSYFQPDPSTGGAPVEAVYQQQPLAQYPSGLQQIPAISQQAQSGPVGGETAVNEPEDNPGSEPTALSDQEVDERMGVFRTKLTAAVKAINRAQLSVALEYLLEVNTWIQEQTVPLGLTSNFFSLKALHLDNQDRRSERLAMWNDFNHTWLALLQKQKDFLNETATPVPGHPPLSLEQLKACGNSIVKLGELMEPHALVDYQYGVWEDQITLKFELTHYLHA</sequence>
<comment type="caution">
    <text evidence="2">The sequence shown here is derived from an EMBL/GenBank/DDBJ whole genome shotgun (WGS) entry which is preliminary data.</text>
</comment>
<dbReference type="EMBL" id="JABSNW010000002">
    <property type="protein sequence ID" value="KAL2889510.1"/>
    <property type="molecule type" value="Genomic_DNA"/>
</dbReference>
<evidence type="ECO:0000313" key="2">
    <source>
        <dbReference type="EMBL" id="KAL2889510.1"/>
    </source>
</evidence>
<name>A0ABR4MMI8_9PEZI</name>
<dbReference type="GeneID" id="98115685"/>
<feature type="compositionally biased region" description="Low complexity" evidence="1">
    <location>
        <begin position="85"/>
        <end position="104"/>
    </location>
</feature>
<keyword evidence="3" id="KW-1185">Reference proteome</keyword>
<gene>
    <name evidence="2" type="ORF">HOO65_020052</name>
</gene>
<protein>
    <submittedName>
        <fullName evidence="2">Uncharacterized protein</fullName>
    </submittedName>
</protein>
<feature type="compositionally biased region" description="Polar residues" evidence="1">
    <location>
        <begin position="13"/>
        <end position="41"/>
    </location>
</feature>
<organism evidence="2 3">
    <name type="scientific">Ceratocystis lukuohia</name>
    <dbReference type="NCBI Taxonomy" id="2019550"/>
    <lineage>
        <taxon>Eukaryota</taxon>
        <taxon>Fungi</taxon>
        <taxon>Dikarya</taxon>
        <taxon>Ascomycota</taxon>
        <taxon>Pezizomycotina</taxon>
        <taxon>Sordariomycetes</taxon>
        <taxon>Hypocreomycetidae</taxon>
        <taxon>Microascales</taxon>
        <taxon>Ceratocystidaceae</taxon>
        <taxon>Ceratocystis</taxon>
    </lineage>
</organism>
<accession>A0ABR4MMI8</accession>
<dbReference type="RefSeq" id="XP_070860690.1">
    <property type="nucleotide sequence ID" value="XM_071006885.1"/>
</dbReference>
<dbReference type="Proteomes" id="UP001610728">
    <property type="component" value="Unassembled WGS sequence"/>
</dbReference>
<reference evidence="2 3" key="1">
    <citation type="submission" date="2020-05" db="EMBL/GenBank/DDBJ databases">
        <title>Ceratocystis lukuohia genome.</title>
        <authorList>
            <person name="Harrington T.C."/>
            <person name="Kim K."/>
            <person name="Mayers C.G."/>
        </authorList>
    </citation>
    <scope>NUCLEOTIDE SEQUENCE [LARGE SCALE GENOMIC DNA]</scope>
    <source>
        <strain evidence="2 3">C4212</strain>
    </source>
</reference>
<feature type="compositionally biased region" description="Basic and acidic residues" evidence="1">
    <location>
        <begin position="1"/>
        <end position="11"/>
    </location>
</feature>